<dbReference type="Proteomes" id="UP000319894">
    <property type="component" value="Unassembled WGS sequence"/>
</dbReference>
<dbReference type="RefSeq" id="WP_144261065.1">
    <property type="nucleotide sequence ID" value="NZ_QMDX01000002.1"/>
</dbReference>
<dbReference type="InterPro" id="IPR050961">
    <property type="entry name" value="BolA/IbaG_stress_morph_reg"/>
</dbReference>
<dbReference type="AlphaFoldDB" id="A0A554ND22"/>
<dbReference type="InterPro" id="IPR036065">
    <property type="entry name" value="BolA-like_sf"/>
</dbReference>
<dbReference type="Gene3D" id="3.30.300.90">
    <property type="entry name" value="BolA-like"/>
    <property type="match status" value="1"/>
</dbReference>
<dbReference type="EMBL" id="QMDX01000002">
    <property type="protein sequence ID" value="TSD15225.1"/>
    <property type="molecule type" value="Genomic_DNA"/>
</dbReference>
<dbReference type="Pfam" id="PF01722">
    <property type="entry name" value="BolA"/>
    <property type="match status" value="1"/>
</dbReference>
<proteinExistence type="inferred from homology"/>
<evidence type="ECO:0000256" key="1">
    <source>
        <dbReference type="ARBA" id="ARBA00005578"/>
    </source>
</evidence>
<dbReference type="SUPFAM" id="SSF82657">
    <property type="entry name" value="BolA-like"/>
    <property type="match status" value="1"/>
</dbReference>
<protein>
    <submittedName>
        <fullName evidence="2">BolA family transcriptional regulator</fullName>
    </submittedName>
</protein>
<dbReference type="PANTHER" id="PTHR46229">
    <property type="entry name" value="BOLA TRANSCRIPTION REGULATOR"/>
    <property type="match status" value="1"/>
</dbReference>
<dbReference type="InParanoid" id="A0A554ND22"/>
<sequence length="89" mass="9915">MDPSDVADLIREALPDARVRVRRARGKHDDDHLAALVVSPAFEGETLVDQHELVYDALESHMTTDIHALELKTYAPDAFEDADVAFEEA</sequence>
<dbReference type="InterPro" id="IPR002634">
    <property type="entry name" value="BolA"/>
</dbReference>
<evidence type="ECO:0000313" key="3">
    <source>
        <dbReference type="Proteomes" id="UP000319894"/>
    </source>
</evidence>
<keyword evidence="3" id="KW-1185">Reference proteome</keyword>
<name>A0A554ND22_9EURY</name>
<gene>
    <name evidence="2" type="ORF">DP107_05085</name>
</gene>
<dbReference type="PANTHER" id="PTHR46229:SF2">
    <property type="entry name" value="BOLA-LIKE PROTEIN 1"/>
    <property type="match status" value="1"/>
</dbReference>
<evidence type="ECO:0000313" key="2">
    <source>
        <dbReference type="EMBL" id="TSD15225.1"/>
    </source>
</evidence>
<comment type="caution">
    <text evidence="2">The sequence shown here is derived from an EMBL/GenBank/DDBJ whole genome shotgun (WGS) entry which is preliminary data.</text>
</comment>
<accession>A0A554ND22</accession>
<comment type="similarity">
    <text evidence="1">Belongs to the BolA/IbaG family.</text>
</comment>
<reference evidence="2 3" key="1">
    <citation type="submission" date="2018-06" db="EMBL/GenBank/DDBJ databases">
        <title>Natronomonas sp. F16-60 a new haloarchaeon isolated from a solar saltern of Isla Cristina, Huelva, Spain.</title>
        <authorList>
            <person name="Duran-Viseras A."/>
            <person name="Sanchez-Porro C."/>
            <person name="Ventosa A."/>
        </authorList>
    </citation>
    <scope>NUCLEOTIDE SEQUENCE [LARGE SCALE GENOMIC DNA]</scope>
    <source>
        <strain evidence="2 3">F16-60</strain>
    </source>
</reference>
<dbReference type="OrthoDB" id="155092at2157"/>
<organism evidence="2 3">
    <name type="scientific">Haloglomus irregulare</name>
    <dbReference type="NCBI Taxonomy" id="2234134"/>
    <lineage>
        <taxon>Archaea</taxon>
        <taxon>Methanobacteriati</taxon>
        <taxon>Methanobacteriota</taxon>
        <taxon>Stenosarchaea group</taxon>
        <taxon>Halobacteria</taxon>
        <taxon>Halobacteriales</taxon>
        <taxon>Natronomonadaceae</taxon>
        <taxon>Haloglomus</taxon>
    </lineage>
</organism>
<dbReference type="PIRSF" id="PIRSF003113">
    <property type="entry name" value="BolA"/>
    <property type="match status" value="1"/>
</dbReference>